<feature type="transmembrane region" description="Helical" evidence="6">
    <location>
        <begin position="233"/>
        <end position="258"/>
    </location>
</feature>
<feature type="transmembrane region" description="Helical" evidence="6">
    <location>
        <begin position="299"/>
        <end position="318"/>
    </location>
</feature>
<dbReference type="GO" id="GO:0022857">
    <property type="term" value="F:transmembrane transporter activity"/>
    <property type="evidence" value="ECO:0007669"/>
    <property type="project" value="InterPro"/>
</dbReference>
<feature type="transmembrane region" description="Helical" evidence="6">
    <location>
        <begin position="144"/>
        <end position="165"/>
    </location>
</feature>
<reference evidence="7 9" key="1">
    <citation type="submission" date="2015-09" db="EMBL/GenBank/DDBJ databases">
        <authorList>
            <consortium name="Pathogen Informatics"/>
        </authorList>
    </citation>
    <scope>NUCLEOTIDE SEQUENCE [LARGE SCALE GENOMIC DNA]</scope>
    <source>
        <strain evidence="7 9">2789STDY5834939</strain>
    </source>
</reference>
<dbReference type="Pfam" id="PF02653">
    <property type="entry name" value="BPD_transp_2"/>
    <property type="match status" value="1"/>
</dbReference>
<evidence type="ECO:0000256" key="4">
    <source>
        <dbReference type="ARBA" id="ARBA00022989"/>
    </source>
</evidence>
<sequence length="348" mass="37098">MDTKRANNLSAVKNNRLWSGFRRFSLDLPVVYMLAAVCIVMGFLNRNFFSMANIISMFTSYSYYMIGAIGLVFVFLSGNSGIDLSIGYVTGFSAVVATKTMSLLSDTFPGLNPWLIIALGLLVSCAIGALFGLLNGVAVAKFHIAPFIITLASQLLAMGLCYVLTNGYTVSGGPRELSRLSTLTGIRIGKTIIPMAAIIPVLLFIVMAFVLGKTTFGRQVILTGSNPKSAAHAGINIARIYILVYLLSGVFAGIAAMFIPMCIGGVNPDVGANLLMPMVAAVTIGGISQSGGYGNMVQAGFGILFIMCLMSAMTFLGFGLPTQQLAYGIVIVFTMTLLGYIEKKRFRV</sequence>
<dbReference type="AlphaFoldDB" id="A0A174RPX7"/>
<evidence type="ECO:0000256" key="6">
    <source>
        <dbReference type="SAM" id="Phobius"/>
    </source>
</evidence>
<feature type="transmembrane region" description="Helical" evidence="6">
    <location>
        <begin position="324"/>
        <end position="341"/>
    </location>
</feature>
<feature type="transmembrane region" description="Helical" evidence="6">
    <location>
        <begin position="30"/>
        <end position="49"/>
    </location>
</feature>
<dbReference type="Proteomes" id="UP000260828">
    <property type="component" value="Unassembled WGS sequence"/>
</dbReference>
<dbReference type="CDD" id="cd06579">
    <property type="entry name" value="TM_PBP1_transp_AraH_like"/>
    <property type="match status" value="1"/>
</dbReference>
<proteinExistence type="predicted"/>
<feature type="transmembrane region" description="Helical" evidence="6">
    <location>
        <begin position="192"/>
        <end position="212"/>
    </location>
</feature>
<dbReference type="GeneID" id="72464077"/>
<dbReference type="RefSeq" id="WP_006876682.1">
    <property type="nucleotide sequence ID" value="NZ_CABIWA010000005.1"/>
</dbReference>
<feature type="transmembrane region" description="Helical" evidence="6">
    <location>
        <begin position="114"/>
        <end position="137"/>
    </location>
</feature>
<dbReference type="InterPro" id="IPR001851">
    <property type="entry name" value="ABC_transp_permease"/>
</dbReference>
<dbReference type="OrthoDB" id="9784538at2"/>
<dbReference type="PANTHER" id="PTHR32196">
    <property type="entry name" value="ABC TRANSPORTER PERMEASE PROTEIN YPHD-RELATED-RELATED"/>
    <property type="match status" value="1"/>
</dbReference>
<gene>
    <name evidence="7" type="primary">rbsC_8</name>
    <name evidence="8" type="ORF">DXC40_07065</name>
    <name evidence="7" type="ORF">ERS852551_02236</name>
</gene>
<evidence type="ECO:0000256" key="3">
    <source>
        <dbReference type="ARBA" id="ARBA00022692"/>
    </source>
</evidence>
<dbReference type="GO" id="GO:0005886">
    <property type="term" value="C:plasma membrane"/>
    <property type="evidence" value="ECO:0007669"/>
    <property type="project" value="UniProtKB-SubCell"/>
</dbReference>
<evidence type="ECO:0000256" key="1">
    <source>
        <dbReference type="ARBA" id="ARBA00004651"/>
    </source>
</evidence>
<evidence type="ECO:0000256" key="2">
    <source>
        <dbReference type="ARBA" id="ARBA00022475"/>
    </source>
</evidence>
<dbReference type="EMBL" id="CZBE01000015">
    <property type="protein sequence ID" value="CUP87604.1"/>
    <property type="molecule type" value="Genomic_DNA"/>
</dbReference>
<keyword evidence="2" id="KW-1003">Cell membrane</keyword>
<evidence type="ECO:0000256" key="5">
    <source>
        <dbReference type="ARBA" id="ARBA00023136"/>
    </source>
</evidence>
<feature type="transmembrane region" description="Helical" evidence="6">
    <location>
        <begin position="270"/>
        <end position="287"/>
    </location>
</feature>
<accession>A0A174RPX7</accession>
<dbReference type="EMBL" id="QVME01000002">
    <property type="protein sequence ID" value="RGE69039.1"/>
    <property type="molecule type" value="Genomic_DNA"/>
</dbReference>
<keyword evidence="3 6" id="KW-0812">Transmembrane</keyword>
<organism evidence="7 9">
    <name type="scientific">Anaerotruncus colihominis</name>
    <dbReference type="NCBI Taxonomy" id="169435"/>
    <lineage>
        <taxon>Bacteria</taxon>
        <taxon>Bacillati</taxon>
        <taxon>Bacillota</taxon>
        <taxon>Clostridia</taxon>
        <taxon>Eubacteriales</taxon>
        <taxon>Oscillospiraceae</taxon>
        <taxon>Anaerotruncus</taxon>
    </lineage>
</organism>
<evidence type="ECO:0000313" key="8">
    <source>
        <dbReference type="EMBL" id="RGE69039.1"/>
    </source>
</evidence>
<protein>
    <submittedName>
        <fullName evidence="8">ABC transporter permease</fullName>
    </submittedName>
    <submittedName>
        <fullName evidence="7">Ribose transport system permease protein rbsC</fullName>
    </submittedName>
</protein>
<reference evidence="8 10" key="2">
    <citation type="submission" date="2018-08" db="EMBL/GenBank/DDBJ databases">
        <title>A genome reference for cultivated species of the human gut microbiota.</title>
        <authorList>
            <person name="Zou Y."/>
            <person name="Xue W."/>
            <person name="Luo G."/>
        </authorList>
    </citation>
    <scope>NUCLEOTIDE SEQUENCE [LARGE SCALE GENOMIC DNA]</scope>
    <source>
        <strain evidence="8 10">TF05-12AC</strain>
    </source>
</reference>
<evidence type="ECO:0000313" key="10">
    <source>
        <dbReference type="Proteomes" id="UP000260828"/>
    </source>
</evidence>
<feature type="transmembrane region" description="Helical" evidence="6">
    <location>
        <begin position="61"/>
        <end position="82"/>
    </location>
</feature>
<comment type="subcellular location">
    <subcellularLocation>
        <location evidence="1">Cell membrane</location>
        <topology evidence="1">Multi-pass membrane protein</topology>
    </subcellularLocation>
</comment>
<dbReference type="Proteomes" id="UP000095765">
    <property type="component" value="Unassembled WGS sequence"/>
</dbReference>
<keyword evidence="5 6" id="KW-0472">Membrane</keyword>
<evidence type="ECO:0000313" key="9">
    <source>
        <dbReference type="Proteomes" id="UP000095765"/>
    </source>
</evidence>
<dbReference type="PANTHER" id="PTHR32196:SF72">
    <property type="entry name" value="RIBOSE IMPORT PERMEASE PROTEIN RBSC"/>
    <property type="match status" value="1"/>
</dbReference>
<evidence type="ECO:0000313" key="7">
    <source>
        <dbReference type="EMBL" id="CUP87604.1"/>
    </source>
</evidence>
<name>A0A174RPX7_9FIRM</name>
<keyword evidence="4 6" id="KW-1133">Transmembrane helix</keyword>